<sequence length="70" mass="7391">MKKLFIIGAVTIGTIVSAFPFRSSCGLVLQISDSFAANATSETLISTLKQLNFNACGTFPSGITIYTSPK</sequence>
<proteinExistence type="predicted"/>
<dbReference type="AlphaFoldDB" id="A0A840K9P7"/>
<protein>
    <submittedName>
        <fullName evidence="1">Uncharacterized protein</fullName>
    </submittedName>
</protein>
<accession>A0A840K9P7</accession>
<dbReference type="EMBL" id="JACHLE010000001">
    <property type="protein sequence ID" value="MBB4806069.1"/>
    <property type="molecule type" value="Genomic_DNA"/>
</dbReference>
<dbReference type="RefSeq" id="WP_184186379.1">
    <property type="nucleotide sequence ID" value="NZ_JACHLE010000001.1"/>
</dbReference>
<comment type="caution">
    <text evidence="1">The sequence shown here is derived from an EMBL/GenBank/DDBJ whole genome shotgun (WGS) entry which is preliminary data.</text>
</comment>
<organism evidence="1 2">
    <name type="scientific">Chryseobacterium defluvii</name>
    <dbReference type="NCBI Taxonomy" id="160396"/>
    <lineage>
        <taxon>Bacteria</taxon>
        <taxon>Pseudomonadati</taxon>
        <taxon>Bacteroidota</taxon>
        <taxon>Flavobacteriia</taxon>
        <taxon>Flavobacteriales</taxon>
        <taxon>Weeksellaceae</taxon>
        <taxon>Chryseobacterium group</taxon>
        <taxon>Chryseobacterium</taxon>
    </lineage>
</organism>
<evidence type="ECO:0000313" key="1">
    <source>
        <dbReference type="EMBL" id="MBB4806069.1"/>
    </source>
</evidence>
<evidence type="ECO:0000313" key="2">
    <source>
        <dbReference type="Proteomes" id="UP000592180"/>
    </source>
</evidence>
<name>A0A840K9P7_9FLAO</name>
<dbReference type="Proteomes" id="UP000592180">
    <property type="component" value="Unassembled WGS sequence"/>
</dbReference>
<reference evidence="1 2" key="1">
    <citation type="submission" date="2020-08" db="EMBL/GenBank/DDBJ databases">
        <title>Functional genomics of gut bacteria from endangered species of beetles.</title>
        <authorList>
            <person name="Carlos-Shanley C."/>
        </authorList>
    </citation>
    <scope>NUCLEOTIDE SEQUENCE [LARGE SCALE GENOMIC DNA]</scope>
    <source>
        <strain evidence="1 2">S00151</strain>
    </source>
</reference>
<gene>
    <name evidence="1" type="ORF">HNP38_001341</name>
</gene>
<keyword evidence="2" id="KW-1185">Reference proteome</keyword>